<protein>
    <submittedName>
        <fullName evidence="7">MFS transporter</fullName>
    </submittedName>
</protein>
<evidence type="ECO:0000256" key="4">
    <source>
        <dbReference type="ARBA" id="ARBA00022989"/>
    </source>
</evidence>
<evidence type="ECO:0000313" key="7">
    <source>
        <dbReference type="EMBL" id="PPT90920.1"/>
    </source>
</evidence>
<evidence type="ECO:0000256" key="3">
    <source>
        <dbReference type="ARBA" id="ARBA00022692"/>
    </source>
</evidence>
<dbReference type="RefSeq" id="WP_128420276.1">
    <property type="nucleotide sequence ID" value="NZ_JBHSXW010000001.1"/>
</dbReference>
<dbReference type="PANTHER" id="PTHR23513">
    <property type="entry name" value="INTEGRAL MEMBRANE EFFLUX PROTEIN-RELATED"/>
    <property type="match status" value="1"/>
</dbReference>
<dbReference type="InterPro" id="IPR036259">
    <property type="entry name" value="MFS_trans_sf"/>
</dbReference>
<keyword evidence="4 6" id="KW-1133">Transmembrane helix</keyword>
<proteinExistence type="predicted"/>
<evidence type="ECO:0000256" key="5">
    <source>
        <dbReference type="ARBA" id="ARBA00023136"/>
    </source>
</evidence>
<feature type="transmembrane region" description="Helical" evidence="6">
    <location>
        <begin position="303"/>
        <end position="323"/>
    </location>
</feature>
<keyword evidence="8" id="KW-1185">Reference proteome</keyword>
<dbReference type="Gene3D" id="1.20.1250.20">
    <property type="entry name" value="MFS general substrate transporter like domains"/>
    <property type="match status" value="1"/>
</dbReference>
<feature type="transmembrane region" description="Helical" evidence="6">
    <location>
        <begin position="20"/>
        <end position="43"/>
    </location>
</feature>
<accession>A0A2S6ZFK0</accession>
<sequence length="446" mass="46331">MTPDSSAAAQRSLPRSFHLLLAGQSLSVIGSQVTILALPLIAIELNDAEPFETGVLLACGRAPYLLLGLLAGVLVDRFPHWLLLITANATMALTLATLPLAALPTGHIGMPHLYAVATLIGTAAVIADIAFLACIPTVVRPRQLVQAQSRLELGQSAALVLGLPLAGWLIATFSAPVAILADSASFLLAMALLPYVAMRSARNTSASTDHRDRRTGERTGSTGGRLLGEAVEGALFTLRTSRLRAATFATGTFIFCYSAYSAVFMLYLTQDLGLTAAAIGAVTGIAAVGSVVGALIARPAARVLGLGRVLVAALLTSAVGAVLNPVLHAAGWLALGLSQFLIWAGQQVYNVHQVPIRYALAPMELHGRVNASIRTVVWGLAPLGALLGGACGTWLGPRTTLLLSGALMATAAGWIITSPLWAVRTPQLAEAHLEQSPTAAASILHR</sequence>
<feature type="transmembrane region" description="Helical" evidence="6">
    <location>
        <begin position="151"/>
        <end position="171"/>
    </location>
</feature>
<comment type="caution">
    <text evidence="7">The sequence shown here is derived from an EMBL/GenBank/DDBJ whole genome shotgun (WGS) entry which is preliminary data.</text>
</comment>
<dbReference type="Proteomes" id="UP000239898">
    <property type="component" value="Unassembled WGS sequence"/>
</dbReference>
<feature type="transmembrane region" description="Helical" evidence="6">
    <location>
        <begin position="401"/>
        <end position="423"/>
    </location>
</feature>
<dbReference type="CDD" id="cd06173">
    <property type="entry name" value="MFS_MefA_like"/>
    <property type="match status" value="1"/>
</dbReference>
<reference evidence="7 8" key="1">
    <citation type="submission" date="2016-08" db="EMBL/GenBank/DDBJ databases">
        <title>Evolution of the type three secretion system and type three effector repertoires in Xanthomonas.</title>
        <authorList>
            <person name="Merda D."/>
            <person name="Briand M."/>
            <person name="Bosis E."/>
            <person name="Rousseau C."/>
            <person name="Portier P."/>
            <person name="Jacques M.-A."/>
            <person name="Fischer-Le Saux M."/>
        </authorList>
    </citation>
    <scope>NUCLEOTIDE SEQUENCE [LARGE SCALE GENOMIC DNA]</scope>
    <source>
        <strain evidence="7 8">CFBP 4691</strain>
    </source>
</reference>
<dbReference type="Pfam" id="PF07690">
    <property type="entry name" value="MFS_1"/>
    <property type="match status" value="1"/>
</dbReference>
<dbReference type="GO" id="GO:0005886">
    <property type="term" value="C:plasma membrane"/>
    <property type="evidence" value="ECO:0007669"/>
    <property type="project" value="UniProtKB-SubCell"/>
</dbReference>
<dbReference type="PANTHER" id="PTHR23513:SF6">
    <property type="entry name" value="MAJOR FACILITATOR SUPERFAMILY ASSOCIATED DOMAIN-CONTAINING PROTEIN"/>
    <property type="match status" value="1"/>
</dbReference>
<feature type="transmembrane region" description="Helical" evidence="6">
    <location>
        <begin position="82"/>
        <end position="102"/>
    </location>
</feature>
<keyword evidence="5 6" id="KW-0472">Membrane</keyword>
<feature type="transmembrane region" description="Helical" evidence="6">
    <location>
        <begin position="114"/>
        <end position="139"/>
    </location>
</feature>
<dbReference type="GO" id="GO:0022857">
    <property type="term" value="F:transmembrane transporter activity"/>
    <property type="evidence" value="ECO:0007669"/>
    <property type="project" value="InterPro"/>
</dbReference>
<evidence type="ECO:0000313" key="8">
    <source>
        <dbReference type="Proteomes" id="UP000239898"/>
    </source>
</evidence>
<evidence type="ECO:0000256" key="2">
    <source>
        <dbReference type="ARBA" id="ARBA00022475"/>
    </source>
</evidence>
<feature type="transmembrane region" description="Helical" evidence="6">
    <location>
        <begin position="55"/>
        <end position="75"/>
    </location>
</feature>
<feature type="transmembrane region" description="Helical" evidence="6">
    <location>
        <begin position="245"/>
        <end position="268"/>
    </location>
</feature>
<gene>
    <name evidence="7" type="ORF">XthCFBP4691_09980</name>
</gene>
<keyword evidence="3 6" id="KW-0812">Transmembrane</keyword>
<dbReference type="SUPFAM" id="SSF103473">
    <property type="entry name" value="MFS general substrate transporter"/>
    <property type="match status" value="1"/>
</dbReference>
<comment type="subcellular location">
    <subcellularLocation>
        <location evidence="1">Cell membrane</location>
        <topology evidence="1">Multi-pass membrane protein</topology>
    </subcellularLocation>
</comment>
<evidence type="ECO:0000256" key="6">
    <source>
        <dbReference type="SAM" id="Phobius"/>
    </source>
</evidence>
<evidence type="ECO:0000256" key="1">
    <source>
        <dbReference type="ARBA" id="ARBA00004651"/>
    </source>
</evidence>
<dbReference type="EMBL" id="MIGX01000040">
    <property type="protein sequence ID" value="PPT90920.1"/>
    <property type="molecule type" value="Genomic_DNA"/>
</dbReference>
<feature type="transmembrane region" description="Helical" evidence="6">
    <location>
        <begin position="177"/>
        <end position="197"/>
    </location>
</feature>
<dbReference type="OrthoDB" id="9775268at2"/>
<dbReference type="AlphaFoldDB" id="A0A2S6ZFK0"/>
<organism evidence="7 8">
    <name type="scientific">Xanthomonas theicola</name>
    <dbReference type="NCBI Taxonomy" id="56464"/>
    <lineage>
        <taxon>Bacteria</taxon>
        <taxon>Pseudomonadati</taxon>
        <taxon>Pseudomonadota</taxon>
        <taxon>Gammaproteobacteria</taxon>
        <taxon>Lysobacterales</taxon>
        <taxon>Lysobacteraceae</taxon>
        <taxon>Xanthomonas</taxon>
    </lineage>
</organism>
<feature type="transmembrane region" description="Helical" evidence="6">
    <location>
        <begin position="371"/>
        <end position="395"/>
    </location>
</feature>
<dbReference type="InterPro" id="IPR011701">
    <property type="entry name" value="MFS"/>
</dbReference>
<keyword evidence="2" id="KW-1003">Cell membrane</keyword>
<name>A0A2S6ZFK0_9XANT</name>
<feature type="transmembrane region" description="Helical" evidence="6">
    <location>
        <begin position="274"/>
        <end position="296"/>
    </location>
</feature>